<proteinExistence type="predicted"/>
<dbReference type="InterPro" id="IPR017884">
    <property type="entry name" value="SANT_dom"/>
</dbReference>
<name>A0AA86P4V9_9EUKA</name>
<accession>A0AA86P4V9</accession>
<dbReference type="InterPro" id="IPR009057">
    <property type="entry name" value="Homeodomain-like_sf"/>
</dbReference>
<reference evidence="2" key="1">
    <citation type="submission" date="2023-06" db="EMBL/GenBank/DDBJ databases">
        <authorList>
            <person name="Kurt Z."/>
        </authorList>
    </citation>
    <scope>NUCLEOTIDE SEQUENCE</scope>
</reference>
<dbReference type="EMBL" id="CAXDID020000005">
    <property type="protein sequence ID" value="CAL5974588.1"/>
    <property type="molecule type" value="Genomic_DNA"/>
</dbReference>
<comment type="caution">
    <text evidence="2">The sequence shown here is derived from an EMBL/GenBank/DDBJ whole genome shotgun (WGS) entry which is preliminary data.</text>
</comment>
<dbReference type="EMBL" id="CATOUU010000464">
    <property type="protein sequence ID" value="CAI9930650.1"/>
    <property type="molecule type" value="Genomic_DNA"/>
</dbReference>
<organism evidence="2">
    <name type="scientific">Hexamita inflata</name>
    <dbReference type="NCBI Taxonomy" id="28002"/>
    <lineage>
        <taxon>Eukaryota</taxon>
        <taxon>Metamonada</taxon>
        <taxon>Diplomonadida</taxon>
        <taxon>Hexamitidae</taxon>
        <taxon>Hexamitinae</taxon>
        <taxon>Hexamita</taxon>
    </lineage>
</organism>
<dbReference type="Gene3D" id="1.20.58.1880">
    <property type="match status" value="1"/>
</dbReference>
<dbReference type="PROSITE" id="PS51293">
    <property type="entry name" value="SANT"/>
    <property type="match status" value="1"/>
</dbReference>
<evidence type="ECO:0000313" key="2">
    <source>
        <dbReference type="EMBL" id="CAI9930650.1"/>
    </source>
</evidence>
<dbReference type="Proteomes" id="UP001642409">
    <property type="component" value="Unassembled WGS sequence"/>
</dbReference>
<evidence type="ECO:0000313" key="3">
    <source>
        <dbReference type="EMBL" id="CAL5974588.1"/>
    </source>
</evidence>
<evidence type="ECO:0000313" key="4">
    <source>
        <dbReference type="Proteomes" id="UP001642409"/>
    </source>
</evidence>
<dbReference type="SMART" id="SM00717">
    <property type="entry name" value="SANT"/>
    <property type="match status" value="1"/>
</dbReference>
<dbReference type="SUPFAM" id="SSF46689">
    <property type="entry name" value="Homeodomain-like"/>
    <property type="match status" value="1"/>
</dbReference>
<sequence length="86" mass="10349">MSQELVLRKMDSNIQLLQQVHDYVHQIQQLKYSSNAKLRWTAQENQLLEYALQAFGADIKRIQQMIISKTTKQIYFRIHYIKQKPQ</sequence>
<keyword evidence="4" id="KW-1185">Reference proteome</keyword>
<reference evidence="3 4" key="2">
    <citation type="submission" date="2024-07" db="EMBL/GenBank/DDBJ databases">
        <authorList>
            <person name="Akdeniz Z."/>
        </authorList>
    </citation>
    <scope>NUCLEOTIDE SEQUENCE [LARGE SCALE GENOMIC DNA]</scope>
</reference>
<dbReference type="InterPro" id="IPR001005">
    <property type="entry name" value="SANT/Myb"/>
</dbReference>
<evidence type="ECO:0000259" key="1">
    <source>
        <dbReference type="PROSITE" id="PS51293"/>
    </source>
</evidence>
<dbReference type="CDD" id="cd00167">
    <property type="entry name" value="SANT"/>
    <property type="match status" value="1"/>
</dbReference>
<dbReference type="AlphaFoldDB" id="A0AA86P4V9"/>
<feature type="domain" description="SANT" evidence="1">
    <location>
        <begin position="35"/>
        <end position="84"/>
    </location>
</feature>
<gene>
    <name evidence="2" type="ORF">HINF_LOCUS18295</name>
    <name evidence="3" type="ORF">HINF_LOCUS2928</name>
</gene>
<protein>
    <submittedName>
        <fullName evidence="2">SANT/Myb domain</fullName>
    </submittedName>
    <submittedName>
        <fullName evidence="3">SANT/Myb_domain</fullName>
    </submittedName>
</protein>